<reference evidence="1 2" key="1">
    <citation type="submission" date="2020-02" db="EMBL/GenBank/DDBJ databases">
        <authorList>
            <person name="Ferguson B K."/>
        </authorList>
    </citation>
    <scope>NUCLEOTIDE SEQUENCE [LARGE SCALE GENOMIC DNA]</scope>
</reference>
<dbReference type="AlphaFoldDB" id="A0A6H5HEK5"/>
<sequence>MGTGRRKRQTHRRVSTTATRMHLVNGGFGIAQKSSIGTELKKKLLLSHFYSESHPEQGSINLWFRWCFIQSVCRDPFRFSVARTPCAASRRPWKAFLDAGPRYRACPIVRKALTHERNSSGNGNMLLSDVLSSGLTFKET</sequence>
<dbReference type="EMBL" id="CADCXU010030257">
    <property type="protein sequence ID" value="CAB0016316.1"/>
    <property type="molecule type" value="Genomic_DNA"/>
</dbReference>
<evidence type="ECO:0000313" key="1">
    <source>
        <dbReference type="EMBL" id="CAB0016316.1"/>
    </source>
</evidence>
<organism evidence="1 2">
    <name type="scientific">Nesidiocoris tenuis</name>
    <dbReference type="NCBI Taxonomy" id="355587"/>
    <lineage>
        <taxon>Eukaryota</taxon>
        <taxon>Metazoa</taxon>
        <taxon>Ecdysozoa</taxon>
        <taxon>Arthropoda</taxon>
        <taxon>Hexapoda</taxon>
        <taxon>Insecta</taxon>
        <taxon>Pterygota</taxon>
        <taxon>Neoptera</taxon>
        <taxon>Paraneoptera</taxon>
        <taxon>Hemiptera</taxon>
        <taxon>Heteroptera</taxon>
        <taxon>Panheteroptera</taxon>
        <taxon>Cimicomorpha</taxon>
        <taxon>Miridae</taxon>
        <taxon>Dicyphina</taxon>
        <taxon>Nesidiocoris</taxon>
    </lineage>
</organism>
<keyword evidence="2" id="KW-1185">Reference proteome</keyword>
<gene>
    <name evidence="1" type="ORF">NTEN_LOCUS20534</name>
</gene>
<evidence type="ECO:0000313" key="2">
    <source>
        <dbReference type="Proteomes" id="UP000479000"/>
    </source>
</evidence>
<protein>
    <submittedName>
        <fullName evidence="1">Uncharacterized protein</fullName>
    </submittedName>
</protein>
<dbReference type="Proteomes" id="UP000479000">
    <property type="component" value="Unassembled WGS sequence"/>
</dbReference>
<accession>A0A6H5HEK5</accession>
<name>A0A6H5HEK5_9HEMI</name>
<proteinExistence type="predicted"/>